<accession>A0A162MU61</accession>
<proteinExistence type="inferred from homology"/>
<dbReference type="Pfam" id="PF00145">
    <property type="entry name" value="DNA_methylase"/>
    <property type="match status" value="1"/>
</dbReference>
<evidence type="ECO:0000256" key="3">
    <source>
        <dbReference type="ARBA" id="ARBA00022679"/>
    </source>
</evidence>
<name>A0A162MU61_9HYPO</name>
<evidence type="ECO:0000313" key="6">
    <source>
        <dbReference type="EMBL" id="OAA67010.1"/>
    </source>
</evidence>
<keyword evidence="2 5" id="KW-0489">Methyltransferase</keyword>
<sequence>MPEDGGYQCVPINAVHDAPLLRQGFNPATPIRRLRALELFCGCGNLGRGLEDAGVTETRCANDIWPVAMHTFMANVVSPNTVTLFIGSADTFLERVIRRSSSSTSTPNSTGDSLPVPGDIDFISGGSPCQGFSMLTADKSTPQQFKIRSMVASFASFVDVYRPKFGILEDVVNIVKGGKTPTKGDKKNHDAAIHEDTFGQLMCSLLGLRYQLRIMLGNTWSYSAPQQRQRVFLLFAAPGFRLQTSHCLRTWITDASSADMPTAFPCVSAQQATADLSARDGSSKIEDGMVDIYVCYPDHRITAGTELH</sequence>
<dbReference type="SUPFAM" id="SSF53335">
    <property type="entry name" value="S-adenosyl-L-methionine-dependent methyltransferases"/>
    <property type="match status" value="1"/>
</dbReference>
<evidence type="ECO:0000256" key="5">
    <source>
        <dbReference type="PROSITE-ProRule" id="PRU01016"/>
    </source>
</evidence>
<evidence type="ECO:0000313" key="7">
    <source>
        <dbReference type="Proteomes" id="UP000076874"/>
    </source>
</evidence>
<dbReference type="InterPro" id="IPR050390">
    <property type="entry name" value="C5-Methyltransferase"/>
</dbReference>
<dbReference type="AlphaFoldDB" id="A0A162MU61"/>
<dbReference type="PROSITE" id="PS51679">
    <property type="entry name" value="SAM_MT_C5"/>
    <property type="match status" value="1"/>
</dbReference>
<dbReference type="InterPro" id="IPR018117">
    <property type="entry name" value="C5_DNA_meth_AS"/>
</dbReference>
<comment type="similarity">
    <text evidence="5">Belongs to the class I-like SAM-binding methyltransferase superfamily. C5-methyltransferase family.</text>
</comment>
<dbReference type="EMBL" id="AZHD01000002">
    <property type="protein sequence ID" value="OAA67010.1"/>
    <property type="molecule type" value="Genomic_DNA"/>
</dbReference>
<reference evidence="6 7" key="1">
    <citation type="journal article" date="2016" name="Genome Biol. Evol.">
        <title>Divergent and convergent evolution of fungal pathogenicity.</title>
        <authorList>
            <person name="Shang Y."/>
            <person name="Xiao G."/>
            <person name="Zheng P."/>
            <person name="Cen K."/>
            <person name="Zhan S."/>
            <person name="Wang C."/>
        </authorList>
    </citation>
    <scope>NUCLEOTIDE SEQUENCE [LARGE SCALE GENOMIC DNA]</scope>
    <source>
        <strain evidence="6 7">RCEF 264</strain>
    </source>
</reference>
<evidence type="ECO:0000256" key="1">
    <source>
        <dbReference type="ARBA" id="ARBA00011975"/>
    </source>
</evidence>
<gene>
    <name evidence="6" type="ORF">SPI_01586</name>
</gene>
<dbReference type="InterPro" id="IPR029063">
    <property type="entry name" value="SAM-dependent_MTases_sf"/>
</dbReference>
<dbReference type="Proteomes" id="UP000076874">
    <property type="component" value="Unassembled WGS sequence"/>
</dbReference>
<dbReference type="PROSITE" id="PS00094">
    <property type="entry name" value="C5_MTASE_1"/>
    <property type="match status" value="1"/>
</dbReference>
<dbReference type="Gene3D" id="3.40.50.150">
    <property type="entry name" value="Vaccinia Virus protein VP39"/>
    <property type="match status" value="1"/>
</dbReference>
<dbReference type="GO" id="GO:0005634">
    <property type="term" value="C:nucleus"/>
    <property type="evidence" value="ECO:0007669"/>
    <property type="project" value="TreeGrafter"/>
</dbReference>
<dbReference type="OrthoDB" id="5376140at2759"/>
<dbReference type="GO" id="GO:0032259">
    <property type="term" value="P:methylation"/>
    <property type="evidence" value="ECO:0007669"/>
    <property type="project" value="UniProtKB-KW"/>
</dbReference>
<keyword evidence="7" id="KW-1185">Reference proteome</keyword>
<dbReference type="EC" id="2.1.1.37" evidence="1"/>
<protein>
    <recommendedName>
        <fullName evidence="1">DNA (cytosine-5-)-methyltransferase</fullName>
        <ecNumber evidence="1">2.1.1.37</ecNumber>
    </recommendedName>
</protein>
<dbReference type="GO" id="GO:0044027">
    <property type="term" value="P:negative regulation of gene expression via chromosomal CpG island methylation"/>
    <property type="evidence" value="ECO:0007669"/>
    <property type="project" value="TreeGrafter"/>
</dbReference>
<evidence type="ECO:0000256" key="4">
    <source>
        <dbReference type="ARBA" id="ARBA00022691"/>
    </source>
</evidence>
<dbReference type="InterPro" id="IPR001525">
    <property type="entry name" value="C5_MeTfrase"/>
</dbReference>
<dbReference type="PRINTS" id="PR00105">
    <property type="entry name" value="C5METTRFRASE"/>
</dbReference>
<dbReference type="GO" id="GO:0003886">
    <property type="term" value="F:DNA (cytosine-5-)-methyltransferase activity"/>
    <property type="evidence" value="ECO:0007669"/>
    <property type="project" value="UniProtKB-EC"/>
</dbReference>
<dbReference type="STRING" id="1081102.A0A162MU61"/>
<comment type="caution">
    <text evidence="6">The sequence shown here is derived from an EMBL/GenBank/DDBJ whole genome shotgun (WGS) entry which is preliminary data.</text>
</comment>
<dbReference type="GO" id="GO:0003677">
    <property type="term" value="F:DNA binding"/>
    <property type="evidence" value="ECO:0007669"/>
    <property type="project" value="TreeGrafter"/>
</dbReference>
<evidence type="ECO:0000256" key="2">
    <source>
        <dbReference type="ARBA" id="ARBA00022603"/>
    </source>
</evidence>
<dbReference type="PANTHER" id="PTHR10629">
    <property type="entry name" value="CYTOSINE-SPECIFIC METHYLTRANSFERASE"/>
    <property type="match status" value="1"/>
</dbReference>
<dbReference type="PANTHER" id="PTHR10629:SF54">
    <property type="entry name" value="DNA METHYLTRANSFERASE DIM-2"/>
    <property type="match status" value="1"/>
</dbReference>
<keyword evidence="3 5" id="KW-0808">Transferase</keyword>
<keyword evidence="4 5" id="KW-0949">S-adenosyl-L-methionine</keyword>
<organism evidence="6 7">
    <name type="scientific">Niveomyces insectorum RCEF 264</name>
    <dbReference type="NCBI Taxonomy" id="1081102"/>
    <lineage>
        <taxon>Eukaryota</taxon>
        <taxon>Fungi</taxon>
        <taxon>Dikarya</taxon>
        <taxon>Ascomycota</taxon>
        <taxon>Pezizomycotina</taxon>
        <taxon>Sordariomycetes</taxon>
        <taxon>Hypocreomycetidae</taxon>
        <taxon>Hypocreales</taxon>
        <taxon>Cordycipitaceae</taxon>
        <taxon>Niveomyces</taxon>
    </lineage>
</organism>
<feature type="active site" evidence="5">
    <location>
        <position position="129"/>
    </location>
</feature>